<dbReference type="AlphaFoldDB" id="A0A7G9B1L6"/>
<dbReference type="Proteomes" id="UP000515960">
    <property type="component" value="Chromosome"/>
</dbReference>
<dbReference type="SUPFAM" id="SSF55729">
    <property type="entry name" value="Acyl-CoA N-acyltransferases (Nat)"/>
    <property type="match status" value="1"/>
</dbReference>
<protein>
    <submittedName>
        <fullName evidence="2">GNAT family N-acetyltransferase</fullName>
    </submittedName>
</protein>
<dbReference type="KEGG" id="ohi:H8790_08080"/>
<organism evidence="2 3">
    <name type="scientific">Oscillibacter hominis</name>
    <dbReference type="NCBI Taxonomy" id="2763056"/>
    <lineage>
        <taxon>Bacteria</taxon>
        <taxon>Bacillati</taxon>
        <taxon>Bacillota</taxon>
        <taxon>Clostridia</taxon>
        <taxon>Eubacteriales</taxon>
        <taxon>Oscillospiraceae</taxon>
        <taxon>Oscillibacter</taxon>
    </lineage>
</organism>
<proteinExistence type="predicted"/>
<keyword evidence="2" id="KW-0808">Transferase</keyword>
<reference evidence="2 3" key="1">
    <citation type="submission" date="2020-08" db="EMBL/GenBank/DDBJ databases">
        <authorList>
            <person name="Liu C."/>
            <person name="Sun Q."/>
        </authorList>
    </citation>
    <scope>NUCLEOTIDE SEQUENCE [LARGE SCALE GENOMIC DNA]</scope>
    <source>
        <strain evidence="2 3">NSJ-62</strain>
    </source>
</reference>
<dbReference type="Pfam" id="PF00583">
    <property type="entry name" value="Acetyltransf_1"/>
    <property type="match status" value="1"/>
</dbReference>
<keyword evidence="3" id="KW-1185">Reference proteome</keyword>
<evidence type="ECO:0000313" key="3">
    <source>
        <dbReference type="Proteomes" id="UP000515960"/>
    </source>
</evidence>
<dbReference type="GO" id="GO:0016747">
    <property type="term" value="F:acyltransferase activity, transferring groups other than amino-acyl groups"/>
    <property type="evidence" value="ECO:0007669"/>
    <property type="project" value="InterPro"/>
</dbReference>
<evidence type="ECO:0000259" key="1">
    <source>
        <dbReference type="PROSITE" id="PS51186"/>
    </source>
</evidence>
<accession>A0A7G9B1L6</accession>
<dbReference type="CDD" id="cd04301">
    <property type="entry name" value="NAT_SF"/>
    <property type="match status" value="1"/>
</dbReference>
<evidence type="ECO:0000313" key="2">
    <source>
        <dbReference type="EMBL" id="QNL43447.1"/>
    </source>
</evidence>
<name>A0A7G9B1L6_9FIRM</name>
<dbReference type="EMBL" id="CP060490">
    <property type="protein sequence ID" value="QNL43447.1"/>
    <property type="molecule type" value="Genomic_DNA"/>
</dbReference>
<dbReference type="RefSeq" id="WP_187332038.1">
    <property type="nucleotide sequence ID" value="NZ_CP060490.1"/>
</dbReference>
<feature type="domain" description="N-acetyltransferase" evidence="1">
    <location>
        <begin position="1"/>
        <end position="156"/>
    </location>
</feature>
<gene>
    <name evidence="2" type="ORF">H8790_08080</name>
</gene>
<sequence>MNLRILTSREELRELYETDLKRAFPPEELKPLSAMERLMDNGVYTVYLLEEDGQRLGELLLLRGSDGFGLIDYLAVCEEYRNRGAGAELLRRCLKAYDGQVLLGESEAPTGDPARDGLIHRRLGFYERNNARCAGYDCGEFGVRYKTLYWAEENLPDSVLIRHHQELYRSQFTPETYERYIQIPLAEGEALKPCAPWAEK</sequence>
<dbReference type="InterPro" id="IPR000182">
    <property type="entry name" value="GNAT_dom"/>
</dbReference>
<dbReference type="PROSITE" id="PS51186">
    <property type="entry name" value="GNAT"/>
    <property type="match status" value="1"/>
</dbReference>
<dbReference type="Gene3D" id="3.40.630.30">
    <property type="match status" value="1"/>
</dbReference>
<dbReference type="InterPro" id="IPR016181">
    <property type="entry name" value="Acyl_CoA_acyltransferase"/>
</dbReference>